<accession>A0A081BR31</accession>
<evidence type="ECO:0000313" key="2">
    <source>
        <dbReference type="EMBL" id="GAK53862.1"/>
    </source>
</evidence>
<proteinExistence type="predicted"/>
<dbReference type="SUPFAM" id="SSF53850">
    <property type="entry name" value="Periplasmic binding protein-like II"/>
    <property type="match status" value="1"/>
</dbReference>
<dbReference type="InterPro" id="IPR006059">
    <property type="entry name" value="SBP"/>
</dbReference>
<dbReference type="STRING" id="1499966.U14_05137"/>
<keyword evidence="1" id="KW-0732">Signal</keyword>
<dbReference type="Pfam" id="PF13416">
    <property type="entry name" value="SBP_bac_8"/>
    <property type="match status" value="1"/>
</dbReference>
<sequence length="425" mass="47487">MSKQWKMVFTVAVSIALCVMISLPGFAADKKQLKIWFWERDNAMAASWHAAIETFKAAHPDVEVLFELKTFEDMQTTARMVLNSDEAPDVMLINKGNATAGQYVKDGLLTNLEAVAKERGWDKIMSPSIQATCRYNAEGLMGAGDLWGITTYGEFVMVYYNKDMFDKFNLKEPTSLEEFEKVSDAFVANGIVPMTLGGASQWPATHNWFELVLYKADRKLANDYQMVAKDVDLKSEPFRFGTEKFVDYIKKGYFDPNVTGMDYDASNPGFHTEQKYPMLLTGSWLYKVVMDNAKFNWDVFVMPGKSLNTGSGGNVFCVPAKAKNKDLAYDYLDLVLGKEAQTLMANQGGIPVNADLSAIEDPKIKKLNELFSQLVKGDALAFYPDWPVPNFMETLGGGLQGLLAGSVSVDDFLNTISTEYDSYKK</sequence>
<feature type="signal peptide" evidence="1">
    <location>
        <begin position="1"/>
        <end position="27"/>
    </location>
</feature>
<dbReference type="InterPro" id="IPR050490">
    <property type="entry name" value="Bact_solute-bd_prot1"/>
</dbReference>
<dbReference type="EMBL" id="DF820460">
    <property type="protein sequence ID" value="GAK53862.1"/>
    <property type="molecule type" value="Genomic_DNA"/>
</dbReference>
<organism evidence="2">
    <name type="scientific">Candidatus Moduliflexus flocculans</name>
    <dbReference type="NCBI Taxonomy" id="1499966"/>
    <lineage>
        <taxon>Bacteria</taxon>
        <taxon>Candidatus Moduliflexota</taxon>
        <taxon>Candidatus Moduliflexia</taxon>
        <taxon>Candidatus Moduliflexales</taxon>
        <taxon>Candidatus Moduliflexaceae</taxon>
    </lineage>
</organism>
<dbReference type="HOGENOM" id="CLU_031285_12_1_0"/>
<protein>
    <submittedName>
        <fullName evidence="2">Extracellular solute-binding protein family 1</fullName>
    </submittedName>
</protein>
<evidence type="ECO:0000256" key="1">
    <source>
        <dbReference type="SAM" id="SignalP"/>
    </source>
</evidence>
<dbReference type="PANTHER" id="PTHR43649">
    <property type="entry name" value="ARABINOSE-BINDING PROTEIN-RELATED"/>
    <property type="match status" value="1"/>
</dbReference>
<dbReference type="Proteomes" id="UP000030700">
    <property type="component" value="Unassembled WGS sequence"/>
</dbReference>
<feature type="chain" id="PRO_5001755269" evidence="1">
    <location>
        <begin position="28"/>
        <end position="425"/>
    </location>
</feature>
<dbReference type="Gene3D" id="3.40.190.10">
    <property type="entry name" value="Periplasmic binding protein-like II"/>
    <property type="match status" value="1"/>
</dbReference>
<name>A0A081BR31_9BACT</name>
<evidence type="ECO:0000313" key="3">
    <source>
        <dbReference type="Proteomes" id="UP000030700"/>
    </source>
</evidence>
<gene>
    <name evidence="2" type="ORF">U14_05137</name>
</gene>
<keyword evidence="3" id="KW-1185">Reference proteome</keyword>
<reference evidence="2" key="1">
    <citation type="journal article" date="2015" name="PeerJ">
        <title>First genomic representation of candidate bacterial phylum KSB3 points to enhanced environmental sensing as a trigger of wastewater bulking.</title>
        <authorList>
            <person name="Sekiguchi Y."/>
            <person name="Ohashi A."/>
            <person name="Parks D.H."/>
            <person name="Yamauchi T."/>
            <person name="Tyson G.W."/>
            <person name="Hugenholtz P."/>
        </authorList>
    </citation>
    <scope>NUCLEOTIDE SEQUENCE [LARGE SCALE GENOMIC DNA]</scope>
</reference>
<dbReference type="AlphaFoldDB" id="A0A081BR31"/>